<dbReference type="PANTHER" id="PTHR31891:SF1">
    <property type="entry name" value="FORMAMIDASE C869.04-RELATED"/>
    <property type="match status" value="1"/>
</dbReference>
<dbReference type="Gene3D" id="3.10.28.20">
    <property type="entry name" value="Acetamidase/Formamidase-like domains"/>
    <property type="match status" value="1"/>
</dbReference>
<dbReference type="PATRIC" id="fig|471514.4.peg.1550"/>
<dbReference type="InterPro" id="IPR004304">
    <property type="entry name" value="FmdA_AmdA"/>
</dbReference>
<organism evidence="1 2">
    <name type="scientific">Alicyclobacillus ferrooxydans</name>
    <dbReference type="NCBI Taxonomy" id="471514"/>
    <lineage>
        <taxon>Bacteria</taxon>
        <taxon>Bacillati</taxon>
        <taxon>Bacillota</taxon>
        <taxon>Bacilli</taxon>
        <taxon>Bacillales</taxon>
        <taxon>Alicyclobacillaceae</taxon>
        <taxon>Alicyclobacillus</taxon>
    </lineage>
</organism>
<comment type="caution">
    <text evidence="1">The sequence shown here is derived from an EMBL/GenBank/DDBJ whole genome shotgun (WGS) entry which is preliminary data.</text>
</comment>
<name>A0A0P9EWE1_9BACL</name>
<gene>
    <name evidence="1" type="ORF">AN477_12350</name>
</gene>
<sequence>MGHYLSREQSVLEFSHANAPVLNIESGESVTFQTYDCFSDQIQSESDLVTSIDLSRVNPATGPVFVKDARPGDILKVKIEDVRVRSWGVISTLPNMGVLIHTAETKTKIVPVDDSKIAHFNERIEFDVNPMIGVIGVAPAGESVPCGHPGAHGGNIDTHTITKGATVYFPVNVEGALFGLGDVHASMGDGEICGTGIEIAGEVTATLSVLRGHTITRPVVETDEAWYTVAEDHNLETAIRIACEDMQRLLVARWDLSPTEAYLLMSVAGDVRMCQCCKPSPVEQVARFRMPKLRNLPRLLGE</sequence>
<proteinExistence type="predicted"/>
<dbReference type="STRING" id="471514.AN477_12350"/>
<dbReference type="GO" id="GO:0016811">
    <property type="term" value="F:hydrolase activity, acting on carbon-nitrogen (but not peptide) bonds, in linear amides"/>
    <property type="evidence" value="ECO:0007669"/>
    <property type="project" value="InterPro"/>
</dbReference>
<protein>
    <submittedName>
        <fullName evidence="1">Acetamidase</fullName>
    </submittedName>
</protein>
<dbReference type="OrthoDB" id="9811740at2"/>
<accession>A0A0P9EWE1</accession>
<dbReference type="Gene3D" id="2.60.120.580">
    <property type="entry name" value="Acetamidase/Formamidase-like domains"/>
    <property type="match status" value="2"/>
</dbReference>
<dbReference type="PANTHER" id="PTHR31891">
    <property type="entry name" value="FORMAMIDASE C869.04-RELATED"/>
    <property type="match status" value="1"/>
</dbReference>
<dbReference type="Proteomes" id="UP000050482">
    <property type="component" value="Unassembled WGS sequence"/>
</dbReference>
<dbReference type="EMBL" id="LJCO01000051">
    <property type="protein sequence ID" value="KPV43391.1"/>
    <property type="molecule type" value="Genomic_DNA"/>
</dbReference>
<dbReference type="RefSeq" id="WP_054969472.1">
    <property type="nucleotide sequence ID" value="NZ_LJCO01000051.1"/>
</dbReference>
<reference evidence="1 2" key="1">
    <citation type="submission" date="2015-09" db="EMBL/GenBank/DDBJ databases">
        <title>Draft genome sequence of Alicyclobacillus ferrooxydans DSM 22381.</title>
        <authorList>
            <person name="Hemp J."/>
        </authorList>
    </citation>
    <scope>NUCLEOTIDE SEQUENCE [LARGE SCALE GENOMIC DNA]</scope>
    <source>
        <strain evidence="1 2">TC-34</strain>
    </source>
</reference>
<keyword evidence="2" id="KW-1185">Reference proteome</keyword>
<dbReference type="AlphaFoldDB" id="A0A0P9EWE1"/>
<evidence type="ECO:0000313" key="2">
    <source>
        <dbReference type="Proteomes" id="UP000050482"/>
    </source>
</evidence>
<evidence type="ECO:0000313" key="1">
    <source>
        <dbReference type="EMBL" id="KPV43391.1"/>
    </source>
</evidence>
<dbReference type="SUPFAM" id="SSF141130">
    <property type="entry name" value="Acetamidase/Formamidase-like"/>
    <property type="match status" value="1"/>
</dbReference>
<dbReference type="Pfam" id="PF03069">
    <property type="entry name" value="FmdA_AmdA"/>
    <property type="match status" value="2"/>
</dbReference>